<dbReference type="EMBL" id="KJ413007">
    <property type="protein sequence ID" value="AHX74091.1"/>
    <property type="molecule type" value="mRNA"/>
</dbReference>
<accession>A0A023SH84</accession>
<proteinExistence type="evidence at transcript level"/>
<evidence type="ECO:0000256" key="2">
    <source>
        <dbReference type="SAM" id="Phobius"/>
    </source>
</evidence>
<name>A0A023SH84_EUCUL</name>
<dbReference type="GO" id="GO:0003746">
    <property type="term" value="F:translation elongation factor activity"/>
    <property type="evidence" value="ECO:0007669"/>
    <property type="project" value="UniProtKB-KW"/>
</dbReference>
<feature type="transmembrane region" description="Helical" evidence="2">
    <location>
        <begin position="20"/>
        <end position="39"/>
    </location>
</feature>
<evidence type="ECO:0000256" key="1">
    <source>
        <dbReference type="ARBA" id="ARBA00009737"/>
    </source>
</evidence>
<evidence type="ECO:0000313" key="3">
    <source>
        <dbReference type="EMBL" id="AHX74091.1"/>
    </source>
</evidence>
<dbReference type="Pfam" id="PF05755">
    <property type="entry name" value="REF"/>
    <property type="match status" value="1"/>
</dbReference>
<keyword evidence="2" id="KW-0472">Membrane</keyword>
<sequence length="225" mass="24977">MASDQMVIDNNDRELKHLDFVRIITLNALLCLSNMYNFVKQMAGPLKFPFDIGENAVGFVAGPAYEKFKGVSENLLAVVDDKVDVVVNTVYIPPFLKSIFSRSKSMAIKASEITETTFRVARVGGIIPAVRYLTTLVREVALTQLVAVCYAANQSESFRSVAWKTAPTAAHWSENYNNLIEEMVAKGYTIFSHLPLVPIDELGKAYKRLEAAAYFAKQGIDVDVN</sequence>
<dbReference type="PANTHER" id="PTHR33732">
    <property type="entry name" value="REF/SRPP-LIKE PROTEIN OS05G0151300/LOC_OS05G05940"/>
    <property type="match status" value="1"/>
</dbReference>
<dbReference type="InterPro" id="IPR008802">
    <property type="entry name" value="REF"/>
</dbReference>
<gene>
    <name evidence="3" type="primary">REF1</name>
</gene>
<reference evidence="3" key="1">
    <citation type="submission" date="2014-02" db="EMBL/GenBank/DDBJ databases">
        <authorList>
            <person name="Zhao D."/>
            <person name="Wang Y."/>
            <person name="Li Y."/>
            <person name="Dong X."/>
            <person name="Lv L."/>
            <person name="Zhao D."/>
        </authorList>
    </citation>
    <scope>NUCLEOTIDE SEQUENCE</scope>
    <source>
        <tissue evidence="3">Young branch</tissue>
    </source>
</reference>
<keyword evidence="3" id="KW-0251">Elongation factor</keyword>
<keyword evidence="3" id="KW-0648">Protein biosynthesis</keyword>
<dbReference type="AlphaFoldDB" id="A0A023SH84"/>
<keyword evidence="2" id="KW-0812">Transmembrane</keyword>
<organism evidence="3">
    <name type="scientific">Eucommia ulmoides</name>
    <name type="common">Hardy rubber tree</name>
    <dbReference type="NCBI Taxonomy" id="4392"/>
    <lineage>
        <taxon>Eukaryota</taxon>
        <taxon>Viridiplantae</taxon>
        <taxon>Streptophyta</taxon>
        <taxon>Embryophyta</taxon>
        <taxon>Tracheophyta</taxon>
        <taxon>Spermatophyta</taxon>
        <taxon>Magnoliopsida</taxon>
        <taxon>eudicotyledons</taxon>
        <taxon>Gunneridae</taxon>
        <taxon>Pentapetalae</taxon>
        <taxon>asterids</taxon>
        <taxon>lamiids</taxon>
        <taxon>Garryales</taxon>
        <taxon>Eucommiaceae</taxon>
        <taxon>Eucommia</taxon>
    </lineage>
</organism>
<comment type="similarity">
    <text evidence="1">Belongs to the REF/SRPP family.</text>
</comment>
<keyword evidence="2" id="KW-1133">Transmembrane helix</keyword>
<dbReference type="PANTHER" id="PTHR33732:SF2">
    <property type="entry name" value="REF_SRPP-LIKE PROTEIN"/>
    <property type="match status" value="1"/>
</dbReference>
<protein>
    <submittedName>
        <fullName evidence="3">Rubber elongation factor protein</fullName>
    </submittedName>
</protein>